<dbReference type="InterPro" id="IPR036379">
    <property type="entry name" value="A-amylase_inhib_sf"/>
</dbReference>
<organism evidence="1 2">
    <name type="scientific">Pseudonocardia kunmingensis</name>
    <dbReference type="NCBI Taxonomy" id="630975"/>
    <lineage>
        <taxon>Bacteria</taxon>
        <taxon>Bacillati</taxon>
        <taxon>Actinomycetota</taxon>
        <taxon>Actinomycetes</taxon>
        <taxon>Pseudonocardiales</taxon>
        <taxon>Pseudonocardiaceae</taxon>
        <taxon>Pseudonocardia</taxon>
    </lineage>
</organism>
<evidence type="ECO:0000313" key="1">
    <source>
        <dbReference type="EMBL" id="TQM16177.1"/>
    </source>
</evidence>
<gene>
    <name evidence="1" type="ORF">FB558_2984</name>
</gene>
<sequence length="62" mass="6899">MPGYYSQTFHVDNGCTDVQRAKVIMAWGPDSECFVIAPNATVTFKATRFHGPDTRFDGLARC</sequence>
<dbReference type="Proteomes" id="UP000315677">
    <property type="component" value="Unassembled WGS sequence"/>
</dbReference>
<dbReference type="Gene3D" id="2.60.40.20">
    <property type="entry name" value="Alpha-amylase inhibitor"/>
    <property type="match status" value="1"/>
</dbReference>
<keyword evidence="2" id="KW-1185">Reference proteome</keyword>
<dbReference type="GO" id="GO:0015066">
    <property type="term" value="F:alpha-amylase inhibitor activity"/>
    <property type="evidence" value="ECO:0007669"/>
    <property type="project" value="InterPro"/>
</dbReference>
<evidence type="ECO:0000313" key="2">
    <source>
        <dbReference type="Proteomes" id="UP000315677"/>
    </source>
</evidence>
<dbReference type="SUPFAM" id="SSF49498">
    <property type="entry name" value="alpha-Amylase inhibitor tendamistat"/>
    <property type="match status" value="1"/>
</dbReference>
<comment type="caution">
    <text evidence="1">The sequence shown here is derived from an EMBL/GenBank/DDBJ whole genome shotgun (WGS) entry which is preliminary data.</text>
</comment>
<accession>A0A543E3L2</accession>
<name>A0A543E3L2_9PSEU</name>
<dbReference type="AlphaFoldDB" id="A0A543E3L2"/>
<reference evidence="1 2" key="1">
    <citation type="submission" date="2019-06" db="EMBL/GenBank/DDBJ databases">
        <title>Sequencing the genomes of 1000 actinobacteria strains.</title>
        <authorList>
            <person name="Klenk H.-P."/>
        </authorList>
    </citation>
    <scope>NUCLEOTIDE SEQUENCE [LARGE SCALE GENOMIC DNA]</scope>
    <source>
        <strain evidence="1 2">DSM 45301</strain>
    </source>
</reference>
<proteinExistence type="predicted"/>
<dbReference type="EMBL" id="VFPA01000001">
    <property type="protein sequence ID" value="TQM16177.1"/>
    <property type="molecule type" value="Genomic_DNA"/>
</dbReference>
<protein>
    <submittedName>
        <fullName evidence="1">Uncharacterized protein</fullName>
    </submittedName>
</protein>